<dbReference type="EMBL" id="KN817546">
    <property type="protein sequence ID" value="KJA22927.1"/>
    <property type="molecule type" value="Genomic_DNA"/>
</dbReference>
<dbReference type="STRING" id="945553.A0A0D2L757"/>
<proteinExistence type="predicted"/>
<keyword evidence="3" id="KW-1185">Reference proteome</keyword>
<feature type="region of interest" description="Disordered" evidence="1">
    <location>
        <begin position="39"/>
        <end position="110"/>
    </location>
</feature>
<dbReference type="OrthoDB" id="2160599at2759"/>
<feature type="region of interest" description="Disordered" evidence="1">
    <location>
        <begin position="228"/>
        <end position="428"/>
    </location>
</feature>
<dbReference type="AlphaFoldDB" id="A0A0D2L757"/>
<evidence type="ECO:0000313" key="2">
    <source>
        <dbReference type="EMBL" id="KJA22927.1"/>
    </source>
</evidence>
<evidence type="ECO:0000313" key="3">
    <source>
        <dbReference type="Proteomes" id="UP000054270"/>
    </source>
</evidence>
<sequence length="428" mass="45059">VPPPPRQHLAATQDLLARFHLLPAYDRYVRPFVLPGDDPALQQVPHQQQESGDGAGTTITGTNLDKGKARAREASGANLPSEADHADGGDADDDDAPGAKGEKKKKNSYKHLIKGVPGKHSLKKDDYLMNMMLVPPKQRMRIHQFDAKTQEDAFTVSLEGLKGWNVNALFLESAQAREDRKKRKELKRLAKLQIHPGGAVANPMASGVTPTTAAATHQPMNATPLVAQPQPVHAPLPGAFANARKMTGGGTPKPSAGTPRPSSRAMNTTPGLSNTATPSAGVARPRSAVPRPGSTVPRPGSAVSANKQASAGLQQQRTGTPAGARPSTPMDVDSGQRGKKRERDDSLPNGGAHAHGNPHAANNGLPNGNGYANGTPNGGMPPRPGIMNAKAGTGNIRPRPIKKQRMDMQGQARDATQPVQQQPTPQGV</sequence>
<protein>
    <recommendedName>
        <fullName evidence="4">Mediator of RNA polymerase II transcription subunit 19</fullName>
    </recommendedName>
</protein>
<evidence type="ECO:0008006" key="4">
    <source>
        <dbReference type="Google" id="ProtNLM"/>
    </source>
</evidence>
<dbReference type="OMA" id="LKGWNIN"/>
<feature type="compositionally biased region" description="Low complexity" evidence="1">
    <location>
        <begin position="348"/>
        <end position="364"/>
    </location>
</feature>
<gene>
    <name evidence="2" type="ORF">HYPSUDRAFT_138318</name>
</gene>
<feature type="compositionally biased region" description="Low complexity" evidence="1">
    <location>
        <begin position="416"/>
        <end position="428"/>
    </location>
</feature>
<organism evidence="2 3">
    <name type="scientific">Hypholoma sublateritium (strain FD-334 SS-4)</name>
    <dbReference type="NCBI Taxonomy" id="945553"/>
    <lineage>
        <taxon>Eukaryota</taxon>
        <taxon>Fungi</taxon>
        <taxon>Dikarya</taxon>
        <taxon>Basidiomycota</taxon>
        <taxon>Agaricomycotina</taxon>
        <taxon>Agaricomycetes</taxon>
        <taxon>Agaricomycetidae</taxon>
        <taxon>Agaricales</taxon>
        <taxon>Agaricineae</taxon>
        <taxon>Strophariaceae</taxon>
        <taxon>Hypholoma</taxon>
    </lineage>
</organism>
<feature type="compositionally biased region" description="Polar residues" evidence="1">
    <location>
        <begin position="44"/>
        <end position="63"/>
    </location>
</feature>
<feature type="compositionally biased region" description="Polar residues" evidence="1">
    <location>
        <begin position="303"/>
        <end position="319"/>
    </location>
</feature>
<name>A0A0D2L757_HYPSF</name>
<feature type="compositionally biased region" description="Polar residues" evidence="1">
    <location>
        <begin position="260"/>
        <end position="278"/>
    </location>
</feature>
<feature type="non-terminal residue" evidence="2">
    <location>
        <position position="1"/>
    </location>
</feature>
<reference evidence="3" key="1">
    <citation type="submission" date="2014-04" db="EMBL/GenBank/DDBJ databases">
        <title>Evolutionary Origins and Diversification of the Mycorrhizal Mutualists.</title>
        <authorList>
            <consortium name="DOE Joint Genome Institute"/>
            <consortium name="Mycorrhizal Genomics Consortium"/>
            <person name="Kohler A."/>
            <person name="Kuo A."/>
            <person name="Nagy L.G."/>
            <person name="Floudas D."/>
            <person name="Copeland A."/>
            <person name="Barry K.W."/>
            <person name="Cichocki N."/>
            <person name="Veneault-Fourrey C."/>
            <person name="LaButti K."/>
            <person name="Lindquist E.A."/>
            <person name="Lipzen A."/>
            <person name="Lundell T."/>
            <person name="Morin E."/>
            <person name="Murat C."/>
            <person name="Riley R."/>
            <person name="Ohm R."/>
            <person name="Sun H."/>
            <person name="Tunlid A."/>
            <person name="Henrissat B."/>
            <person name="Grigoriev I.V."/>
            <person name="Hibbett D.S."/>
            <person name="Martin F."/>
        </authorList>
    </citation>
    <scope>NUCLEOTIDE SEQUENCE [LARGE SCALE GENOMIC DNA]</scope>
    <source>
        <strain evidence="3">FD-334 SS-4</strain>
    </source>
</reference>
<evidence type="ECO:0000256" key="1">
    <source>
        <dbReference type="SAM" id="MobiDB-lite"/>
    </source>
</evidence>
<dbReference type="Proteomes" id="UP000054270">
    <property type="component" value="Unassembled WGS sequence"/>
</dbReference>
<accession>A0A0D2L757</accession>